<dbReference type="InParanoid" id="A0A251VFD5"/>
<reference evidence="2" key="2">
    <citation type="submission" date="2017-02" db="EMBL/GenBank/DDBJ databases">
        <title>Sunflower complete genome.</title>
        <authorList>
            <person name="Langlade N."/>
            <person name="Munos S."/>
        </authorList>
    </citation>
    <scope>NUCLEOTIDE SEQUENCE [LARGE SCALE GENOMIC DNA]</scope>
    <source>
        <tissue evidence="2">Leaves</tissue>
    </source>
</reference>
<keyword evidence="1" id="KW-0675">Receptor</keyword>
<dbReference type="PANTHER" id="PTHR37251">
    <property type="entry name" value="MITOCHONDRIAL IMPORT RECEPTOR SUBUNIT TOM5 HOMOLOG"/>
    <property type="match status" value="1"/>
</dbReference>
<dbReference type="FunCoup" id="A0A251VFD5">
    <property type="interactions" value="380"/>
</dbReference>
<dbReference type="GO" id="GO:0005742">
    <property type="term" value="C:mitochondrial outer membrane translocase complex"/>
    <property type="evidence" value="ECO:0007669"/>
    <property type="project" value="InterPro"/>
</dbReference>
<dbReference type="PANTHER" id="PTHR37251:SF1">
    <property type="entry name" value="MITOCHONDRIAL IMPORT RECEPTOR SUBUNIT TOM5 HOMOLOG"/>
    <property type="match status" value="1"/>
</dbReference>
<dbReference type="AlphaFoldDB" id="A0A251VFD5"/>
<proteinExistence type="predicted"/>
<name>A0A251VFD5_HELAN</name>
<evidence type="ECO:0000313" key="3">
    <source>
        <dbReference type="Proteomes" id="UP000215914"/>
    </source>
</evidence>
<dbReference type="Gramene" id="mRNA:HanXRQr2_Chr02g0061751">
    <property type="protein sequence ID" value="mRNA:HanXRQr2_Chr02g0061751"/>
    <property type="gene ID" value="HanXRQr2_Chr02g0061751"/>
</dbReference>
<dbReference type="EMBL" id="MNCJ02000317">
    <property type="protein sequence ID" value="KAF5818163.1"/>
    <property type="molecule type" value="Genomic_DNA"/>
</dbReference>
<reference evidence="1 3" key="1">
    <citation type="journal article" date="2017" name="Nature">
        <title>The sunflower genome provides insights into oil metabolism, flowering and Asterid evolution.</title>
        <authorList>
            <person name="Badouin H."/>
            <person name="Gouzy J."/>
            <person name="Grassa C.J."/>
            <person name="Murat F."/>
            <person name="Staton S.E."/>
            <person name="Cottret L."/>
            <person name="Lelandais-Briere C."/>
            <person name="Owens G.L."/>
            <person name="Carrere S."/>
            <person name="Mayjonade B."/>
            <person name="Legrand L."/>
            <person name="Gill N."/>
            <person name="Kane N.C."/>
            <person name="Bowers J.E."/>
            <person name="Hubner S."/>
            <person name="Bellec A."/>
            <person name="Berard A."/>
            <person name="Berges H."/>
            <person name="Blanchet N."/>
            <person name="Boniface M.C."/>
            <person name="Brunel D."/>
            <person name="Catrice O."/>
            <person name="Chaidir N."/>
            <person name="Claudel C."/>
            <person name="Donnadieu C."/>
            <person name="Faraut T."/>
            <person name="Fievet G."/>
            <person name="Helmstetter N."/>
            <person name="King M."/>
            <person name="Knapp S.J."/>
            <person name="Lai Z."/>
            <person name="Le Paslier M.C."/>
            <person name="Lippi Y."/>
            <person name="Lorenzon L."/>
            <person name="Mandel J.R."/>
            <person name="Marage G."/>
            <person name="Marchand G."/>
            <person name="Marquand E."/>
            <person name="Bret-Mestries E."/>
            <person name="Morien E."/>
            <person name="Nambeesan S."/>
            <person name="Nguyen T."/>
            <person name="Pegot-Espagnet P."/>
            <person name="Pouilly N."/>
            <person name="Raftis F."/>
            <person name="Sallet E."/>
            <person name="Schiex T."/>
            <person name="Thomas J."/>
            <person name="Vandecasteele C."/>
            <person name="Vares D."/>
            <person name="Vear F."/>
            <person name="Vautrin S."/>
            <person name="Crespi M."/>
            <person name="Mangin B."/>
            <person name="Burke J.M."/>
            <person name="Salse J."/>
            <person name="Munos S."/>
            <person name="Vincourt P."/>
            <person name="Rieseberg L.H."/>
            <person name="Langlade N.B."/>
        </authorList>
    </citation>
    <scope>NUCLEOTIDE SEQUENCE [LARGE SCALE GENOMIC DNA]</scope>
    <source>
        <strain evidence="3">cv. SF193</strain>
        <tissue evidence="1">Leaves</tissue>
    </source>
</reference>
<evidence type="ECO:0000313" key="2">
    <source>
        <dbReference type="EMBL" id="OTG34347.1"/>
    </source>
</evidence>
<keyword evidence="3" id="KW-1185">Reference proteome</keyword>
<accession>A0A251VFD5</accession>
<gene>
    <name evidence="2" type="ORF">HannXRQ_Chr02g0044781</name>
    <name evidence="1" type="ORF">HanXRQr2_Chr02g0061751</name>
</gene>
<dbReference type="Proteomes" id="UP000215914">
    <property type="component" value="Chromosome 2"/>
</dbReference>
<protein>
    <submittedName>
        <fullName evidence="1">Mitochondrial import receptor subunit TOM5 viridi</fullName>
    </submittedName>
</protein>
<reference evidence="1" key="3">
    <citation type="submission" date="2020-06" db="EMBL/GenBank/DDBJ databases">
        <title>Helianthus annuus Genome sequencing and assembly Release 2.</title>
        <authorList>
            <person name="Gouzy J."/>
            <person name="Langlade N."/>
            <person name="Munos S."/>
        </authorList>
    </citation>
    <scope>NUCLEOTIDE SEQUENCE</scope>
    <source>
        <tissue evidence="1">Leaves</tissue>
    </source>
</reference>
<dbReference type="InterPro" id="IPR034553">
    <property type="entry name" value="TOM5_viridi"/>
</dbReference>
<sequence length="91" mass="10446">MWSRVKCIQWSVVAHFALLRKHQLENPKLISFLGFTMGDALDKIKGLWRSQVYDEENWATNAKLLRAVGLFAGSIVLMRNFGDLMAGYMKL</sequence>
<organism evidence="2 3">
    <name type="scientific">Helianthus annuus</name>
    <name type="common">Common sunflower</name>
    <dbReference type="NCBI Taxonomy" id="4232"/>
    <lineage>
        <taxon>Eukaryota</taxon>
        <taxon>Viridiplantae</taxon>
        <taxon>Streptophyta</taxon>
        <taxon>Embryophyta</taxon>
        <taxon>Tracheophyta</taxon>
        <taxon>Spermatophyta</taxon>
        <taxon>Magnoliopsida</taxon>
        <taxon>eudicotyledons</taxon>
        <taxon>Gunneridae</taxon>
        <taxon>Pentapetalae</taxon>
        <taxon>asterids</taxon>
        <taxon>campanulids</taxon>
        <taxon>Asterales</taxon>
        <taxon>Asteraceae</taxon>
        <taxon>Asteroideae</taxon>
        <taxon>Heliantheae alliance</taxon>
        <taxon>Heliantheae</taxon>
        <taxon>Helianthus</taxon>
    </lineage>
</organism>
<evidence type="ECO:0000313" key="1">
    <source>
        <dbReference type="EMBL" id="KAF5818163.1"/>
    </source>
</evidence>
<dbReference type="STRING" id="4232.A0A251VFD5"/>
<dbReference type="EMBL" id="CM007891">
    <property type="protein sequence ID" value="OTG34347.1"/>
    <property type="molecule type" value="Genomic_DNA"/>
</dbReference>